<proteinExistence type="predicted"/>
<dbReference type="Proteomes" id="UP000298663">
    <property type="component" value="Unassembled WGS sequence"/>
</dbReference>
<feature type="region of interest" description="Disordered" evidence="1">
    <location>
        <begin position="75"/>
        <end position="125"/>
    </location>
</feature>
<protein>
    <submittedName>
        <fullName evidence="2">Uncharacterized protein</fullName>
    </submittedName>
</protein>
<keyword evidence="3" id="KW-1185">Reference proteome</keyword>
<reference evidence="2 3" key="1">
    <citation type="journal article" date="2015" name="Genome Biol.">
        <title>Comparative genomics of Steinernema reveals deeply conserved gene regulatory networks.</title>
        <authorList>
            <person name="Dillman A.R."/>
            <person name="Macchietto M."/>
            <person name="Porter C.F."/>
            <person name="Rogers A."/>
            <person name="Williams B."/>
            <person name="Antoshechkin I."/>
            <person name="Lee M.M."/>
            <person name="Goodwin Z."/>
            <person name="Lu X."/>
            <person name="Lewis E.E."/>
            <person name="Goodrich-Blair H."/>
            <person name="Stock S.P."/>
            <person name="Adams B.J."/>
            <person name="Sternberg P.W."/>
            <person name="Mortazavi A."/>
        </authorList>
    </citation>
    <scope>NUCLEOTIDE SEQUENCE [LARGE SCALE GENOMIC DNA]</scope>
    <source>
        <strain evidence="2 3">ALL</strain>
    </source>
</reference>
<gene>
    <name evidence="2" type="ORF">L596_016928</name>
</gene>
<dbReference type="AlphaFoldDB" id="A0A4U5N0X0"/>
<evidence type="ECO:0000313" key="3">
    <source>
        <dbReference type="Proteomes" id="UP000298663"/>
    </source>
</evidence>
<name>A0A4U5N0X0_STECR</name>
<evidence type="ECO:0000256" key="1">
    <source>
        <dbReference type="SAM" id="MobiDB-lite"/>
    </source>
</evidence>
<sequence>MMTRNRLILGSSVHVHGQQLESEELFEGSKAEKDKMTMVENTDGDRFTRSSFVYLGRSIFRRLLCLWGERRSTVRDDDRKPTYEGGSRQSNQHARGATRRRQRPPSDRRRRGTESADETRPGRFVVDLELRSSSSVRLRAAAAAGSGETQRRRRPLSLRCPLPPGALRELATTTLCVRGAGEEEYVGDVSNRRRSGAKGGENRKLAP</sequence>
<feature type="region of interest" description="Disordered" evidence="1">
    <location>
        <begin position="184"/>
        <end position="207"/>
    </location>
</feature>
<organism evidence="2 3">
    <name type="scientific">Steinernema carpocapsae</name>
    <name type="common">Entomopathogenic nematode</name>
    <dbReference type="NCBI Taxonomy" id="34508"/>
    <lineage>
        <taxon>Eukaryota</taxon>
        <taxon>Metazoa</taxon>
        <taxon>Ecdysozoa</taxon>
        <taxon>Nematoda</taxon>
        <taxon>Chromadorea</taxon>
        <taxon>Rhabditida</taxon>
        <taxon>Tylenchina</taxon>
        <taxon>Panagrolaimomorpha</taxon>
        <taxon>Strongyloidoidea</taxon>
        <taxon>Steinernematidae</taxon>
        <taxon>Steinernema</taxon>
    </lineage>
</organism>
<dbReference type="OrthoDB" id="6359816at2759"/>
<reference evidence="2 3" key="2">
    <citation type="journal article" date="2019" name="G3 (Bethesda)">
        <title>Hybrid Assembly of the Genome of the Entomopathogenic Nematode Steinernema carpocapsae Identifies the X-Chromosome.</title>
        <authorList>
            <person name="Serra L."/>
            <person name="Macchietto M."/>
            <person name="Macias-Munoz A."/>
            <person name="McGill C.J."/>
            <person name="Rodriguez I.M."/>
            <person name="Rodriguez B."/>
            <person name="Murad R."/>
            <person name="Mortazavi A."/>
        </authorList>
    </citation>
    <scope>NUCLEOTIDE SEQUENCE [LARGE SCALE GENOMIC DNA]</scope>
    <source>
        <strain evidence="2 3">ALL</strain>
    </source>
</reference>
<dbReference type="EMBL" id="AZBU02000005">
    <property type="protein sequence ID" value="TKR75672.1"/>
    <property type="molecule type" value="Genomic_DNA"/>
</dbReference>
<feature type="compositionally biased region" description="Basic and acidic residues" evidence="1">
    <location>
        <begin position="104"/>
        <end position="125"/>
    </location>
</feature>
<comment type="caution">
    <text evidence="2">The sequence shown here is derived from an EMBL/GenBank/DDBJ whole genome shotgun (WGS) entry which is preliminary data.</text>
</comment>
<accession>A0A4U5N0X0</accession>
<evidence type="ECO:0000313" key="2">
    <source>
        <dbReference type="EMBL" id="TKR75672.1"/>
    </source>
</evidence>